<sequence length="95" mass="11309">MWALLRKKCVAIDTLEKILYVELRDTVEKQQIEAEWLNIGKKQEDYHNKHNLYFEIIFREDVPMGKYVCLIIEWFNKLALLVSTHITDLSADVKV</sequence>
<dbReference type="Proteomes" id="UP000053237">
    <property type="component" value="Unassembled WGS sequence"/>
</dbReference>
<comment type="caution">
    <text evidence="1">The sequence shown here is derived from an EMBL/GenBank/DDBJ whole genome shotgun (WGS) entry which is preliminary data.</text>
</comment>
<evidence type="ECO:0000313" key="2">
    <source>
        <dbReference type="Proteomes" id="UP000053237"/>
    </source>
</evidence>
<protein>
    <submittedName>
        <fullName evidence="1">Uncharacterized protein</fullName>
    </submittedName>
</protein>
<organism evidence="1 2">
    <name type="scientific">Albugo candida</name>
    <dbReference type="NCBI Taxonomy" id="65357"/>
    <lineage>
        <taxon>Eukaryota</taxon>
        <taxon>Sar</taxon>
        <taxon>Stramenopiles</taxon>
        <taxon>Oomycota</taxon>
        <taxon>Peronosporomycetes</taxon>
        <taxon>Albuginales</taxon>
        <taxon>Albuginaceae</taxon>
        <taxon>Albugo</taxon>
    </lineage>
</organism>
<dbReference type="InParanoid" id="A0A024FVW4"/>
<dbReference type="EMBL" id="CAIX01000506">
    <property type="protein sequence ID" value="CCI11017.1"/>
    <property type="molecule type" value="Genomic_DNA"/>
</dbReference>
<gene>
    <name evidence="1" type="ORF">BN9_122160</name>
</gene>
<reference evidence="1 2" key="1">
    <citation type="submission" date="2012-05" db="EMBL/GenBank/DDBJ databases">
        <title>Recombination and specialization in a pathogen metapopulation.</title>
        <authorList>
            <person name="Gardiner A."/>
            <person name="Kemen E."/>
            <person name="Schultz-Larsen T."/>
            <person name="MacLean D."/>
            <person name="Van Oosterhout C."/>
            <person name="Jones J.D.G."/>
        </authorList>
    </citation>
    <scope>NUCLEOTIDE SEQUENCE [LARGE SCALE GENOMIC DNA]</scope>
    <source>
        <strain evidence="1 2">Ac Nc2</strain>
    </source>
</reference>
<proteinExistence type="predicted"/>
<name>A0A024FVW4_9STRA</name>
<accession>A0A024FVW4</accession>
<dbReference type="AlphaFoldDB" id="A0A024FVW4"/>
<evidence type="ECO:0000313" key="1">
    <source>
        <dbReference type="EMBL" id="CCI11017.1"/>
    </source>
</evidence>
<keyword evidence="2" id="KW-1185">Reference proteome</keyword>